<gene>
    <name evidence="3" type="ORF">FNV43_RR14561</name>
</gene>
<protein>
    <submittedName>
        <fullName evidence="3">Uncharacterized protein</fullName>
    </submittedName>
</protein>
<dbReference type="Proteomes" id="UP000796880">
    <property type="component" value="Unassembled WGS sequence"/>
</dbReference>
<dbReference type="InterPro" id="IPR051504">
    <property type="entry name" value="Plant_metabolite_acyltrans"/>
</dbReference>
<keyword evidence="2" id="KW-0012">Acyltransferase</keyword>
<dbReference type="Pfam" id="PF02458">
    <property type="entry name" value="Transferase"/>
    <property type="match status" value="2"/>
</dbReference>
<sequence>MSHELASAIALQVTVFPNCGFGVGIVFHHAVLDGKTSTSFLKAWAHVSKSEADSAAMVSLPPEHTPYYDRTVINDPEEYVAAYLNAWMSLGGPNNRSEVPSYSARGSFELTRNDIERLRKHVGTSYDGHEFTKEADDLVCEDGLVSAVVLLSKSIRNMDGMNGFMWSKEDVVGYIHSTAETGNEMGPIGVAGSPRFEVYSTDFGWGKPKKVEMTSIERTEAIYAFEIMAHQQLTMKTLELCKVAPPPQPPHSASQPKVLPLTFFDILWLRFPPVERLFFYQIPSINTQLFLHSILPKLKHSLSLTLRHFVFVAGNLIWPDDSHKPIIHYADGDGVSLTVTESNMDFYHLSRNDFREADECQSLIPHLAVSHEQAAVLALQITLFPNSGFCIGITSHHAVLDGRSSTSFMKVWGQICKDDGADSSSFNPSYDRTLIEDPAELESLFVNEWRKEGSPNMNNNRSLILREFQVPPGSVRATFQLIKEDIEKLRQSVCAKNSKSPSTFSLICGYLWVCLEKAMIDINKERAIFAFSVDSRSRLKPTLPCTYFGNCIAACIVVAKREELMGENGVSFAVETISEGIRGLDDGVLKGAETWVSSINSVRSERITSVAGSPRFEVYSTDFGWGRPWKVEISSIDRTGAISLSESKNGNGGFEIGLVLKLEEMKSFACLFAKGLEAL</sequence>
<comment type="caution">
    <text evidence="3">The sequence shown here is derived from an EMBL/GenBank/DDBJ whole genome shotgun (WGS) entry which is preliminary data.</text>
</comment>
<evidence type="ECO:0000256" key="1">
    <source>
        <dbReference type="ARBA" id="ARBA00022679"/>
    </source>
</evidence>
<dbReference type="GO" id="GO:0016747">
    <property type="term" value="F:acyltransferase activity, transferring groups other than amino-acyl groups"/>
    <property type="evidence" value="ECO:0007669"/>
    <property type="project" value="UniProtKB-ARBA"/>
</dbReference>
<organism evidence="3 4">
    <name type="scientific">Rhamnella rubrinervis</name>
    <dbReference type="NCBI Taxonomy" id="2594499"/>
    <lineage>
        <taxon>Eukaryota</taxon>
        <taxon>Viridiplantae</taxon>
        <taxon>Streptophyta</taxon>
        <taxon>Embryophyta</taxon>
        <taxon>Tracheophyta</taxon>
        <taxon>Spermatophyta</taxon>
        <taxon>Magnoliopsida</taxon>
        <taxon>eudicotyledons</taxon>
        <taxon>Gunneridae</taxon>
        <taxon>Pentapetalae</taxon>
        <taxon>rosids</taxon>
        <taxon>fabids</taxon>
        <taxon>Rosales</taxon>
        <taxon>Rhamnaceae</taxon>
        <taxon>rhamnoid group</taxon>
        <taxon>Rhamneae</taxon>
        <taxon>Rhamnella</taxon>
    </lineage>
</organism>
<proteinExistence type="predicted"/>
<dbReference type="OrthoDB" id="1862401at2759"/>
<keyword evidence="4" id="KW-1185">Reference proteome</keyword>
<name>A0A8K0H3J5_9ROSA</name>
<dbReference type="Gene3D" id="3.30.559.10">
    <property type="entry name" value="Chloramphenicol acetyltransferase-like domain"/>
    <property type="match status" value="4"/>
</dbReference>
<keyword evidence="1" id="KW-0808">Transferase</keyword>
<evidence type="ECO:0000313" key="4">
    <source>
        <dbReference type="Proteomes" id="UP000796880"/>
    </source>
</evidence>
<accession>A0A8K0H3J5</accession>
<evidence type="ECO:0000313" key="3">
    <source>
        <dbReference type="EMBL" id="KAF3444868.1"/>
    </source>
</evidence>
<dbReference type="PANTHER" id="PTHR31625">
    <property type="match status" value="1"/>
</dbReference>
<dbReference type="InterPro" id="IPR023213">
    <property type="entry name" value="CAT-like_dom_sf"/>
</dbReference>
<dbReference type="EMBL" id="VOIH02000006">
    <property type="protein sequence ID" value="KAF3444868.1"/>
    <property type="molecule type" value="Genomic_DNA"/>
</dbReference>
<dbReference type="AlphaFoldDB" id="A0A8K0H3J5"/>
<reference evidence="3" key="1">
    <citation type="submission" date="2020-03" db="EMBL/GenBank/DDBJ databases">
        <title>A high-quality chromosome-level genome assembly of a woody plant with both climbing and erect habits, Rhamnella rubrinervis.</title>
        <authorList>
            <person name="Lu Z."/>
            <person name="Yang Y."/>
            <person name="Zhu X."/>
            <person name="Sun Y."/>
        </authorList>
    </citation>
    <scope>NUCLEOTIDE SEQUENCE</scope>
    <source>
        <strain evidence="3">BYM</strain>
        <tissue evidence="3">Leaf</tissue>
    </source>
</reference>
<evidence type="ECO:0000256" key="2">
    <source>
        <dbReference type="ARBA" id="ARBA00023315"/>
    </source>
</evidence>